<dbReference type="Proteomes" id="UP000316416">
    <property type="component" value="Chromosome"/>
</dbReference>
<dbReference type="Pfam" id="PF04542">
    <property type="entry name" value="Sigma70_r2"/>
    <property type="match status" value="1"/>
</dbReference>
<evidence type="ECO:0000256" key="4">
    <source>
        <dbReference type="ARBA" id="ARBA00023125"/>
    </source>
</evidence>
<evidence type="ECO:0000256" key="3">
    <source>
        <dbReference type="ARBA" id="ARBA00023082"/>
    </source>
</evidence>
<keyword evidence="4" id="KW-0238">DNA-binding</keyword>
<dbReference type="PANTHER" id="PTHR43133">
    <property type="entry name" value="RNA POLYMERASE ECF-TYPE SIGMA FACTO"/>
    <property type="match status" value="1"/>
</dbReference>
<proteinExistence type="inferred from homology"/>
<accession>A0ABX6VFG9</accession>
<keyword evidence="9" id="KW-1185">Reference proteome</keyword>
<dbReference type="InterPro" id="IPR039425">
    <property type="entry name" value="RNA_pol_sigma-70-like"/>
</dbReference>
<dbReference type="InterPro" id="IPR036388">
    <property type="entry name" value="WH-like_DNA-bd_sf"/>
</dbReference>
<name>A0ABX6VFG9_9GAMM</name>
<reference evidence="8" key="1">
    <citation type="submission" date="2021-07" db="EMBL/GenBank/DDBJ databases">
        <title>Shewanella sp. YLB-07 whole genome sequence.</title>
        <authorList>
            <person name="Yu L."/>
        </authorList>
    </citation>
    <scope>NUCLEOTIDE SEQUENCE</scope>
    <source>
        <strain evidence="8">YLB-08</strain>
    </source>
</reference>
<feature type="domain" description="RNA polymerase sigma-70 region 2" evidence="6">
    <location>
        <begin position="7"/>
        <end position="65"/>
    </location>
</feature>
<keyword evidence="3" id="KW-0731">Sigma factor</keyword>
<dbReference type="InterPro" id="IPR013324">
    <property type="entry name" value="RNA_pol_sigma_r3/r4-like"/>
</dbReference>
<dbReference type="SUPFAM" id="SSF88946">
    <property type="entry name" value="Sigma2 domain of RNA polymerase sigma factors"/>
    <property type="match status" value="1"/>
</dbReference>
<gene>
    <name evidence="8" type="ORF">FM038_024420</name>
</gene>
<dbReference type="NCBIfam" id="TIGR02937">
    <property type="entry name" value="sigma70-ECF"/>
    <property type="match status" value="1"/>
</dbReference>
<dbReference type="Gene3D" id="1.10.1740.10">
    <property type="match status" value="1"/>
</dbReference>
<dbReference type="RefSeq" id="WP_185965806.1">
    <property type="nucleotide sequence ID" value="NZ_CP045503.2"/>
</dbReference>
<sequence length="159" mass="18612">MLTREQLQSLYRYSFCLTADRGRAEDLLQNGLEKWLKCGKELEYSHAYIRKIIRNQFIDDCRRQHKLAFESIDEHAAVLLDETSLETLQIQHNLIEQVFELLNVAEREVLYLWAVDGYTAAEIAKDLAQPRGTVLSRLHRIKQKVVEMSEGDWMKEVSS</sequence>
<evidence type="ECO:0000256" key="1">
    <source>
        <dbReference type="ARBA" id="ARBA00010641"/>
    </source>
</evidence>
<evidence type="ECO:0000256" key="5">
    <source>
        <dbReference type="ARBA" id="ARBA00023163"/>
    </source>
</evidence>
<dbReference type="PANTHER" id="PTHR43133:SF8">
    <property type="entry name" value="RNA POLYMERASE SIGMA FACTOR HI_1459-RELATED"/>
    <property type="match status" value="1"/>
</dbReference>
<dbReference type="Gene3D" id="1.10.10.10">
    <property type="entry name" value="Winged helix-like DNA-binding domain superfamily/Winged helix DNA-binding domain"/>
    <property type="match status" value="1"/>
</dbReference>
<evidence type="ECO:0000259" key="6">
    <source>
        <dbReference type="Pfam" id="PF04542"/>
    </source>
</evidence>
<comment type="similarity">
    <text evidence="1">Belongs to the sigma-70 factor family. ECF subfamily.</text>
</comment>
<evidence type="ECO:0000313" key="9">
    <source>
        <dbReference type="Proteomes" id="UP000316416"/>
    </source>
</evidence>
<dbReference type="SUPFAM" id="SSF88659">
    <property type="entry name" value="Sigma3 and sigma4 domains of RNA polymerase sigma factors"/>
    <property type="match status" value="1"/>
</dbReference>
<keyword evidence="2" id="KW-0805">Transcription regulation</keyword>
<keyword evidence="5" id="KW-0804">Transcription</keyword>
<evidence type="ECO:0000259" key="7">
    <source>
        <dbReference type="Pfam" id="PF08281"/>
    </source>
</evidence>
<dbReference type="EMBL" id="CP045503">
    <property type="protein sequence ID" value="QPG60639.2"/>
    <property type="molecule type" value="Genomic_DNA"/>
</dbReference>
<protein>
    <submittedName>
        <fullName evidence="8">Sigma-70 family RNA polymerase sigma factor</fullName>
    </submittedName>
</protein>
<organism evidence="8 9">
    <name type="scientific">Shewanella eurypsychrophilus</name>
    <dbReference type="NCBI Taxonomy" id="2593656"/>
    <lineage>
        <taxon>Bacteria</taxon>
        <taxon>Pseudomonadati</taxon>
        <taxon>Pseudomonadota</taxon>
        <taxon>Gammaproteobacteria</taxon>
        <taxon>Alteromonadales</taxon>
        <taxon>Shewanellaceae</taxon>
        <taxon>Shewanella</taxon>
    </lineage>
</organism>
<dbReference type="InterPro" id="IPR014284">
    <property type="entry name" value="RNA_pol_sigma-70_dom"/>
</dbReference>
<feature type="domain" description="RNA polymerase sigma factor 70 region 4 type 2" evidence="7">
    <location>
        <begin position="94"/>
        <end position="144"/>
    </location>
</feature>
<dbReference type="InterPro" id="IPR013249">
    <property type="entry name" value="RNA_pol_sigma70_r4_t2"/>
</dbReference>
<evidence type="ECO:0000256" key="2">
    <source>
        <dbReference type="ARBA" id="ARBA00023015"/>
    </source>
</evidence>
<dbReference type="InterPro" id="IPR013325">
    <property type="entry name" value="RNA_pol_sigma_r2"/>
</dbReference>
<evidence type="ECO:0000313" key="8">
    <source>
        <dbReference type="EMBL" id="QPG60639.2"/>
    </source>
</evidence>
<dbReference type="InterPro" id="IPR007627">
    <property type="entry name" value="RNA_pol_sigma70_r2"/>
</dbReference>
<dbReference type="Pfam" id="PF08281">
    <property type="entry name" value="Sigma70_r4_2"/>
    <property type="match status" value="1"/>
</dbReference>